<organism evidence="2 3">
    <name type="scientific">Elaeophora elaphi</name>
    <dbReference type="NCBI Taxonomy" id="1147741"/>
    <lineage>
        <taxon>Eukaryota</taxon>
        <taxon>Metazoa</taxon>
        <taxon>Ecdysozoa</taxon>
        <taxon>Nematoda</taxon>
        <taxon>Chromadorea</taxon>
        <taxon>Rhabditida</taxon>
        <taxon>Spirurina</taxon>
        <taxon>Spiruromorpha</taxon>
        <taxon>Filarioidea</taxon>
        <taxon>Onchocercidae</taxon>
        <taxon>Elaeophora</taxon>
    </lineage>
</organism>
<evidence type="ECO:0000313" key="2">
    <source>
        <dbReference type="Proteomes" id="UP000050640"/>
    </source>
</evidence>
<keyword evidence="2" id="KW-1185">Reference proteome</keyword>
<sequence>MVQLTRSCRQKLLNFLPLFFPIYLFHQLRIPYRLYLQINTNR</sequence>
<proteinExistence type="predicted"/>
<dbReference type="WBParaSite" id="EEL_0000416201-mRNA-1">
    <property type="protein sequence ID" value="EEL_0000416201-mRNA-1"/>
    <property type="gene ID" value="EEL_0000416201"/>
</dbReference>
<protein>
    <submittedName>
        <fullName evidence="3">Uncharacterized protein</fullName>
    </submittedName>
</protein>
<reference evidence="3" key="1">
    <citation type="submission" date="2017-02" db="UniProtKB">
        <authorList>
            <consortium name="WormBaseParasite"/>
        </authorList>
    </citation>
    <scope>IDENTIFICATION</scope>
</reference>
<dbReference type="Proteomes" id="UP000050640">
    <property type="component" value="Unplaced"/>
</dbReference>
<dbReference type="AlphaFoldDB" id="A0A0R3RR16"/>
<name>A0A0R3RR16_9BILA</name>
<evidence type="ECO:0000256" key="1">
    <source>
        <dbReference type="SAM" id="Phobius"/>
    </source>
</evidence>
<keyword evidence="1" id="KW-0472">Membrane</keyword>
<accession>A0A0R3RR16</accession>
<keyword evidence="1" id="KW-0812">Transmembrane</keyword>
<keyword evidence="1" id="KW-1133">Transmembrane helix</keyword>
<evidence type="ECO:0000313" key="3">
    <source>
        <dbReference type="WBParaSite" id="EEL_0000416201-mRNA-1"/>
    </source>
</evidence>
<feature type="transmembrane region" description="Helical" evidence="1">
    <location>
        <begin position="12"/>
        <end position="32"/>
    </location>
</feature>